<dbReference type="SUPFAM" id="SSF55205">
    <property type="entry name" value="EPT/RTPC-like"/>
    <property type="match status" value="1"/>
</dbReference>
<dbReference type="InterPro" id="IPR036553">
    <property type="entry name" value="RPTC_insert"/>
</dbReference>
<keyword evidence="2 5" id="KW-0436">Ligase</keyword>
<keyword evidence="10" id="KW-1185">Reference proteome</keyword>
<evidence type="ECO:0000256" key="2">
    <source>
        <dbReference type="ARBA" id="ARBA00022598"/>
    </source>
</evidence>
<dbReference type="InterPro" id="IPR020719">
    <property type="entry name" value="RNA3'_term_phos_cycl-like_CS"/>
</dbReference>
<feature type="domain" description="RNA 3'-terminal phosphate cyclase insert" evidence="8">
    <location>
        <begin position="180"/>
        <end position="272"/>
    </location>
</feature>
<dbReference type="InterPro" id="IPR037136">
    <property type="entry name" value="RNA3'_phos_cyclase_dom_sf"/>
</dbReference>
<proteinExistence type="inferred from homology"/>
<reference evidence="9 10" key="1">
    <citation type="submission" date="2023-12" db="EMBL/GenBank/DDBJ databases">
        <title>the genome sequence of Hyalangium sp. s54d21.</title>
        <authorList>
            <person name="Zhang X."/>
        </authorList>
    </citation>
    <scope>NUCLEOTIDE SEQUENCE [LARGE SCALE GENOMIC DNA]</scope>
    <source>
        <strain evidence="10">s54d21</strain>
    </source>
</reference>
<dbReference type="GO" id="GO:0003963">
    <property type="term" value="F:RNA-3'-phosphate cyclase activity"/>
    <property type="evidence" value="ECO:0007669"/>
    <property type="project" value="UniProtKB-EC"/>
</dbReference>
<evidence type="ECO:0000256" key="3">
    <source>
        <dbReference type="ARBA" id="ARBA00022741"/>
    </source>
</evidence>
<feature type="binding site" evidence="5">
    <location>
        <position position="100"/>
    </location>
    <ligand>
        <name>ATP</name>
        <dbReference type="ChEBI" id="CHEBI:30616"/>
    </ligand>
</feature>
<gene>
    <name evidence="5 9" type="primary">rtcA</name>
    <name evidence="9" type="ORF">SYV04_25140</name>
</gene>
<accession>A0ABU5H897</accession>
<dbReference type="PROSITE" id="PS01287">
    <property type="entry name" value="RTC"/>
    <property type="match status" value="1"/>
</dbReference>
<dbReference type="Pfam" id="PF01137">
    <property type="entry name" value="RTC"/>
    <property type="match status" value="1"/>
</dbReference>
<comment type="caution">
    <text evidence="9">The sequence shown here is derived from an EMBL/GenBank/DDBJ whole genome shotgun (WGS) entry which is preliminary data.</text>
</comment>
<comment type="subcellular location">
    <subcellularLocation>
        <location evidence="5">Cytoplasm</location>
    </subcellularLocation>
</comment>
<dbReference type="Proteomes" id="UP001291309">
    <property type="component" value="Unassembled WGS sequence"/>
</dbReference>
<evidence type="ECO:0000259" key="7">
    <source>
        <dbReference type="Pfam" id="PF01137"/>
    </source>
</evidence>
<evidence type="ECO:0000256" key="1">
    <source>
        <dbReference type="ARBA" id="ARBA00009206"/>
    </source>
</evidence>
<feature type="active site" description="Tele-AMP-histidine intermediate" evidence="5">
    <location>
        <position position="306"/>
    </location>
</feature>
<feature type="domain" description="RNA 3'-terminal phosphate cyclase" evidence="7">
    <location>
        <begin position="9"/>
        <end position="324"/>
    </location>
</feature>
<dbReference type="InterPro" id="IPR000228">
    <property type="entry name" value="RNA3'_term_phos_cyc"/>
</dbReference>
<dbReference type="InterPro" id="IPR013791">
    <property type="entry name" value="RNA3'-term_phos_cycl_insert"/>
</dbReference>
<dbReference type="PANTHER" id="PTHR11096:SF0">
    <property type="entry name" value="RNA 3'-TERMINAL PHOSPHATE CYCLASE"/>
    <property type="match status" value="1"/>
</dbReference>
<dbReference type="PIRSF" id="PIRSF005378">
    <property type="entry name" value="RNA3'_term_phos_cycl_euk"/>
    <property type="match status" value="1"/>
</dbReference>
<keyword evidence="3 5" id="KW-0547">Nucleotide-binding</keyword>
<feature type="binding site" evidence="5">
    <location>
        <begin position="281"/>
        <end position="285"/>
    </location>
    <ligand>
        <name>ATP</name>
        <dbReference type="ChEBI" id="CHEBI:30616"/>
    </ligand>
</feature>
<evidence type="ECO:0000256" key="6">
    <source>
        <dbReference type="NCBIfam" id="TIGR03399"/>
    </source>
</evidence>
<organism evidence="9 10">
    <name type="scientific">Hyalangium rubrum</name>
    <dbReference type="NCBI Taxonomy" id="3103134"/>
    <lineage>
        <taxon>Bacteria</taxon>
        <taxon>Pseudomonadati</taxon>
        <taxon>Myxococcota</taxon>
        <taxon>Myxococcia</taxon>
        <taxon>Myxococcales</taxon>
        <taxon>Cystobacterineae</taxon>
        <taxon>Archangiaceae</taxon>
        <taxon>Hyalangium</taxon>
    </lineage>
</organism>
<dbReference type="InterPro" id="IPR023797">
    <property type="entry name" value="RNA3'_phos_cyclase_dom"/>
</dbReference>
<comment type="catalytic activity">
    <reaction evidence="4 5">
        <text>a 3'-end 3'-phospho-ribonucleotide-RNA + ATP = a 3'-end 2',3'-cyclophospho-ribonucleotide-RNA + AMP + diphosphate</text>
        <dbReference type="Rhea" id="RHEA:23976"/>
        <dbReference type="Rhea" id="RHEA-COMP:10463"/>
        <dbReference type="Rhea" id="RHEA-COMP:10464"/>
        <dbReference type="ChEBI" id="CHEBI:30616"/>
        <dbReference type="ChEBI" id="CHEBI:33019"/>
        <dbReference type="ChEBI" id="CHEBI:83062"/>
        <dbReference type="ChEBI" id="CHEBI:83064"/>
        <dbReference type="ChEBI" id="CHEBI:456215"/>
        <dbReference type="EC" id="6.5.1.4"/>
    </reaction>
</comment>
<dbReference type="Gene3D" id="3.30.360.20">
    <property type="entry name" value="RNA 3'-terminal phosphate cyclase, insert domain"/>
    <property type="match status" value="1"/>
</dbReference>
<evidence type="ECO:0000259" key="8">
    <source>
        <dbReference type="Pfam" id="PF05189"/>
    </source>
</evidence>
<evidence type="ECO:0000313" key="9">
    <source>
        <dbReference type="EMBL" id="MDY7229703.1"/>
    </source>
</evidence>
<dbReference type="EC" id="6.5.1.4" evidence="5 6"/>
<evidence type="ECO:0000256" key="5">
    <source>
        <dbReference type="HAMAP-Rule" id="MF_00200"/>
    </source>
</evidence>
<dbReference type="InterPro" id="IPR013792">
    <property type="entry name" value="RNA3'P_cycl/enolpyr_Trfase_a/b"/>
</dbReference>
<evidence type="ECO:0000256" key="4">
    <source>
        <dbReference type="ARBA" id="ARBA00024481"/>
    </source>
</evidence>
<dbReference type="SUPFAM" id="SSF52913">
    <property type="entry name" value="RNA 3'-terminal phosphate cyclase, RPTC, insert domain"/>
    <property type="match status" value="1"/>
</dbReference>
<keyword evidence="5" id="KW-0963">Cytoplasm</keyword>
<dbReference type="RefSeq" id="WP_321548426.1">
    <property type="nucleotide sequence ID" value="NZ_JAXIVS010000009.1"/>
</dbReference>
<dbReference type="EMBL" id="JAXIVS010000009">
    <property type="protein sequence ID" value="MDY7229703.1"/>
    <property type="molecule type" value="Genomic_DNA"/>
</dbReference>
<comment type="similarity">
    <text evidence="1 5">Belongs to the RNA 3'-terminal cyclase family. Type 1 subfamily.</text>
</comment>
<keyword evidence="5" id="KW-0067">ATP-binding</keyword>
<sequence length="338" mass="36497">MVRIDGSKGEGGGQVLRTSLALSLVTGTPFEMVNIRAGRAKPGLLRQHLTAVKAAAEVGAAEVTGAELGSRELTFKPRALSPGNYYFAVGTAGSATLVLQTVLPALMMASGPSTLRLEGGTHNKAAPPFDFLEKAYLPLVRRMGPKVEAVLERHGFFPAGGGKLRVNVDPAPLKPLTLMERGRVTRRQGTALIAQIPFDVAKRELATVEELLKWRPDELRTEELKRSVGPGNVLTLEVESEHVTEVFTSFGERGVRAEDVAGHAAAEAKRYLDAEVPVGEHLCDQLLLLLALAKGGSFRTLPLDGHSETQLHTFAHFLDVKVDVREVSPEVREVEVRP</sequence>
<name>A0ABU5H897_9BACT</name>
<comment type="function">
    <text evidence="5">Catalyzes the conversion of 3'-phosphate to a 2',3'-cyclic phosphodiester at the end of RNA. The mechanism of action of the enzyme occurs in 3 steps: (A) adenylation of the enzyme by ATP; (B) transfer of adenylate to an RNA-N3'P to produce RNA-N3'PP5'A; (C) and attack of the adjacent 2'-hydroxyl on the 3'-phosphorus in the diester linkage to produce the cyclic end product. The biological role of this enzyme is unknown but it is likely to function in some aspects of cellular RNA processing.</text>
</comment>
<dbReference type="Pfam" id="PF05189">
    <property type="entry name" value="RTC_insert"/>
    <property type="match status" value="1"/>
</dbReference>
<dbReference type="NCBIfam" id="TIGR03399">
    <property type="entry name" value="RNA_3prim_cycl"/>
    <property type="match status" value="1"/>
</dbReference>
<dbReference type="PANTHER" id="PTHR11096">
    <property type="entry name" value="RNA 3' TERMINAL PHOSPHATE CYCLASE"/>
    <property type="match status" value="1"/>
</dbReference>
<dbReference type="NCBIfam" id="NF003246">
    <property type="entry name" value="PRK04204.1-2"/>
    <property type="match status" value="1"/>
</dbReference>
<evidence type="ECO:0000313" key="10">
    <source>
        <dbReference type="Proteomes" id="UP001291309"/>
    </source>
</evidence>
<dbReference type="HAMAP" id="MF_00200">
    <property type="entry name" value="RTC"/>
    <property type="match status" value="1"/>
</dbReference>
<dbReference type="Gene3D" id="3.65.10.20">
    <property type="entry name" value="RNA 3'-terminal phosphate cyclase domain"/>
    <property type="match status" value="1"/>
</dbReference>
<dbReference type="InterPro" id="IPR017770">
    <property type="entry name" value="RNA3'_term_phos_cyc_type_1"/>
</dbReference>
<protein>
    <recommendedName>
        <fullName evidence="5 6">RNA 3'-terminal phosphate cyclase</fullName>
        <shortName evidence="5">RNA cyclase</shortName>
        <shortName evidence="5">RNA-3'-phosphate cyclase</shortName>
        <ecNumber evidence="5 6">6.5.1.4</ecNumber>
    </recommendedName>
</protein>